<gene>
    <name evidence="1" type="ORF">BH720_004265</name>
</gene>
<accession>A0ACD5GVR1</accession>
<organism evidence="1 2">
    <name type="scientific">Desertifilum tharense IPPAS B-1220</name>
    <dbReference type="NCBI Taxonomy" id="1781255"/>
    <lineage>
        <taxon>Bacteria</taxon>
        <taxon>Bacillati</taxon>
        <taxon>Cyanobacteriota</taxon>
        <taxon>Cyanophyceae</taxon>
        <taxon>Desertifilales</taxon>
        <taxon>Desertifilaceae</taxon>
        <taxon>Desertifilum</taxon>
    </lineage>
</organism>
<sequence>MQLYQVGGLTPGVADFQGTLFRLPLRTTEQAERSEIRKQPFTESNVRELLDELIHTAGELLLFLKSVCTIRVFEIPATGFGKRQEILSITTKNLSQVQNSRQRVLAVLPASPERLIQGCRENENTLVSISYRHEIETVTPEQTIQEVWRVTQLICIDAGTELESAILALYDSQEKVIPWAGAAARISAKSTLGELPPFAERCIVFSRFPWSLAYPYT</sequence>
<proteinExistence type="predicted"/>
<dbReference type="EMBL" id="CP182909">
    <property type="protein sequence ID" value="XPM65068.1"/>
    <property type="molecule type" value="Genomic_DNA"/>
</dbReference>
<reference evidence="1 2" key="1">
    <citation type="journal article" date="2016" name="Genome Announc.">
        <title>Draft Genome Sequence of the Thermotolerant Cyanobacterium Desertifilum sp. IPPAS B-1220.</title>
        <authorList>
            <person name="Mironov K.S."/>
            <person name="Sinetova M.A."/>
            <person name="Bolatkhan K."/>
            <person name="Zayadan B.K."/>
            <person name="Ustinova V.V."/>
            <person name="Kupriyanova E.V."/>
            <person name="Skrypnik A.N."/>
            <person name="Gogoleva N.E."/>
            <person name="Gogolev Y.V."/>
            <person name="Los D.A."/>
        </authorList>
    </citation>
    <scope>NUCLEOTIDE SEQUENCE [LARGE SCALE GENOMIC DNA]</scope>
    <source>
        <strain evidence="1 2">IPPAS B-1220</strain>
    </source>
</reference>
<protein>
    <submittedName>
        <fullName evidence="1">Uncharacterized protein</fullName>
    </submittedName>
</protein>
<evidence type="ECO:0000313" key="1">
    <source>
        <dbReference type="EMBL" id="XPM65068.1"/>
    </source>
</evidence>
<dbReference type="Proteomes" id="UP000095472">
    <property type="component" value="Chromosome"/>
</dbReference>
<name>A0ACD5GVR1_9CYAN</name>
<evidence type="ECO:0000313" key="2">
    <source>
        <dbReference type="Proteomes" id="UP000095472"/>
    </source>
</evidence>
<keyword evidence="2" id="KW-1185">Reference proteome</keyword>